<dbReference type="Gramene" id="OIT23588">
    <property type="protein sequence ID" value="OIT23588"/>
    <property type="gene ID" value="A4A49_64042"/>
</dbReference>
<gene>
    <name evidence="1" type="ORF">A4A49_64042</name>
</gene>
<keyword evidence="2" id="KW-1185">Reference proteome</keyword>
<feature type="non-terminal residue" evidence="1">
    <location>
        <position position="1"/>
    </location>
</feature>
<evidence type="ECO:0000313" key="1">
    <source>
        <dbReference type="EMBL" id="OIT23588.1"/>
    </source>
</evidence>
<dbReference type="STRING" id="49451.A0A1J6K4K9"/>
<reference evidence="1" key="1">
    <citation type="submission" date="2016-11" db="EMBL/GenBank/DDBJ databases">
        <title>The genome of Nicotiana attenuata.</title>
        <authorList>
            <person name="Xu S."/>
            <person name="Brockmoeller T."/>
            <person name="Gaquerel E."/>
            <person name="Navarro A."/>
            <person name="Kuhl H."/>
            <person name="Gase K."/>
            <person name="Ling Z."/>
            <person name="Zhou W."/>
            <person name="Kreitzer C."/>
            <person name="Stanke M."/>
            <person name="Tang H."/>
            <person name="Lyons E."/>
            <person name="Pandey P."/>
            <person name="Pandey S.P."/>
            <person name="Timmermann B."/>
            <person name="Baldwin I.T."/>
        </authorList>
    </citation>
    <scope>NUCLEOTIDE SEQUENCE [LARGE SCALE GENOMIC DNA]</scope>
    <source>
        <strain evidence="1">UT</strain>
    </source>
</reference>
<dbReference type="Proteomes" id="UP000187609">
    <property type="component" value="Unassembled WGS sequence"/>
</dbReference>
<accession>A0A1J6K4K9</accession>
<evidence type="ECO:0000313" key="2">
    <source>
        <dbReference type="Proteomes" id="UP000187609"/>
    </source>
</evidence>
<sequence>KLYPLKVETDATQVIVYINNGYITYDSIINTCMWSISRMGMIVTQHNFRQDNEVAHLLAKHATMLSSIIKLCRLVIPPPYVMTRMLVDKVEDVYVKSVSINSCRHLVKLGNQHAVHGLSSLCNGPQDHNYCS</sequence>
<comment type="caution">
    <text evidence="1">The sequence shown here is derived from an EMBL/GenBank/DDBJ whole genome shotgun (WGS) entry which is preliminary data.</text>
</comment>
<feature type="non-terminal residue" evidence="1">
    <location>
        <position position="132"/>
    </location>
</feature>
<organism evidence="1 2">
    <name type="scientific">Nicotiana attenuata</name>
    <name type="common">Coyote tobacco</name>
    <dbReference type="NCBI Taxonomy" id="49451"/>
    <lineage>
        <taxon>Eukaryota</taxon>
        <taxon>Viridiplantae</taxon>
        <taxon>Streptophyta</taxon>
        <taxon>Embryophyta</taxon>
        <taxon>Tracheophyta</taxon>
        <taxon>Spermatophyta</taxon>
        <taxon>Magnoliopsida</taxon>
        <taxon>eudicotyledons</taxon>
        <taxon>Gunneridae</taxon>
        <taxon>Pentapetalae</taxon>
        <taxon>asterids</taxon>
        <taxon>lamiids</taxon>
        <taxon>Solanales</taxon>
        <taxon>Solanaceae</taxon>
        <taxon>Nicotianoideae</taxon>
        <taxon>Nicotianeae</taxon>
        <taxon>Nicotiana</taxon>
    </lineage>
</organism>
<dbReference type="AlphaFoldDB" id="A0A1J6K4K9"/>
<protein>
    <submittedName>
        <fullName evidence="1">Uncharacterized protein</fullName>
    </submittedName>
</protein>
<dbReference type="EMBL" id="MJEQ01003278">
    <property type="protein sequence ID" value="OIT23588.1"/>
    <property type="molecule type" value="Genomic_DNA"/>
</dbReference>
<name>A0A1J6K4K9_NICAT</name>
<proteinExistence type="predicted"/>